<keyword evidence="3" id="KW-1185">Reference proteome</keyword>
<sequence>MISQFKNQMNNRYVRRSKSKKIIFLEEVCARKLRKENQNKNSGKQAQRLAQIRLQIASLYRISGKLADCVRVWIRSLLRVAIHLYTSSCQTQLTVVEERSVTRSLAFERSQVRDKRPVSCDRCRKHTHLTPLASAALPLAICCAYITSLGWAFLHSTLFLFIS</sequence>
<accession>A0A3M7PDV7</accession>
<keyword evidence="1" id="KW-0812">Transmembrane</keyword>
<dbReference type="AlphaFoldDB" id="A0A3M7PDV7"/>
<evidence type="ECO:0000256" key="1">
    <source>
        <dbReference type="SAM" id="Phobius"/>
    </source>
</evidence>
<gene>
    <name evidence="2" type="ORF">BpHYR1_033341</name>
</gene>
<evidence type="ECO:0000313" key="3">
    <source>
        <dbReference type="Proteomes" id="UP000276133"/>
    </source>
</evidence>
<keyword evidence="1" id="KW-0472">Membrane</keyword>
<keyword evidence="1" id="KW-1133">Transmembrane helix</keyword>
<dbReference type="EMBL" id="REGN01011753">
    <property type="protein sequence ID" value="RMZ96950.1"/>
    <property type="molecule type" value="Genomic_DNA"/>
</dbReference>
<organism evidence="2 3">
    <name type="scientific">Brachionus plicatilis</name>
    <name type="common">Marine rotifer</name>
    <name type="synonym">Brachionus muelleri</name>
    <dbReference type="NCBI Taxonomy" id="10195"/>
    <lineage>
        <taxon>Eukaryota</taxon>
        <taxon>Metazoa</taxon>
        <taxon>Spiralia</taxon>
        <taxon>Gnathifera</taxon>
        <taxon>Rotifera</taxon>
        <taxon>Eurotatoria</taxon>
        <taxon>Monogononta</taxon>
        <taxon>Pseudotrocha</taxon>
        <taxon>Ploima</taxon>
        <taxon>Brachionidae</taxon>
        <taxon>Brachionus</taxon>
    </lineage>
</organism>
<feature type="transmembrane region" description="Helical" evidence="1">
    <location>
        <begin position="132"/>
        <end position="154"/>
    </location>
</feature>
<evidence type="ECO:0000313" key="2">
    <source>
        <dbReference type="EMBL" id="RMZ96950.1"/>
    </source>
</evidence>
<name>A0A3M7PDV7_BRAPC</name>
<dbReference type="Proteomes" id="UP000276133">
    <property type="component" value="Unassembled WGS sequence"/>
</dbReference>
<proteinExistence type="predicted"/>
<comment type="caution">
    <text evidence="2">The sequence shown here is derived from an EMBL/GenBank/DDBJ whole genome shotgun (WGS) entry which is preliminary data.</text>
</comment>
<reference evidence="2 3" key="1">
    <citation type="journal article" date="2018" name="Sci. Rep.">
        <title>Genomic signatures of local adaptation to the degree of environmental predictability in rotifers.</title>
        <authorList>
            <person name="Franch-Gras L."/>
            <person name="Hahn C."/>
            <person name="Garcia-Roger E.M."/>
            <person name="Carmona M.J."/>
            <person name="Serra M."/>
            <person name="Gomez A."/>
        </authorList>
    </citation>
    <scope>NUCLEOTIDE SEQUENCE [LARGE SCALE GENOMIC DNA]</scope>
    <source>
        <strain evidence="2">HYR1</strain>
    </source>
</reference>
<protein>
    <submittedName>
        <fullName evidence="2">Uncharacterized protein</fullName>
    </submittedName>
</protein>